<gene>
    <name evidence="2" type="ORF">BBV17_24260</name>
</gene>
<keyword evidence="3" id="KW-1185">Reference proteome</keyword>
<comment type="caution">
    <text evidence="2">The sequence shown here is derived from an EMBL/GenBank/DDBJ whole genome shotgun (WGS) entry which is preliminary data.</text>
</comment>
<proteinExistence type="predicted"/>
<evidence type="ECO:0000313" key="2">
    <source>
        <dbReference type="EMBL" id="OHX45041.1"/>
    </source>
</evidence>
<feature type="region of interest" description="Disordered" evidence="1">
    <location>
        <begin position="14"/>
        <end position="42"/>
    </location>
</feature>
<evidence type="ECO:0000313" key="3">
    <source>
        <dbReference type="Proteomes" id="UP000180194"/>
    </source>
</evidence>
<dbReference type="Proteomes" id="UP000180194">
    <property type="component" value="Unassembled WGS sequence"/>
</dbReference>
<dbReference type="EMBL" id="MBRJ01000039">
    <property type="protein sequence ID" value="OHX45041.1"/>
    <property type="molecule type" value="Genomic_DNA"/>
</dbReference>
<organism evidence="2 3">
    <name type="scientific">Cytobacillus oceanisediminis</name>
    <dbReference type="NCBI Taxonomy" id="665099"/>
    <lineage>
        <taxon>Bacteria</taxon>
        <taxon>Bacillati</taxon>
        <taxon>Bacillota</taxon>
        <taxon>Bacilli</taxon>
        <taxon>Bacillales</taxon>
        <taxon>Bacillaceae</taxon>
        <taxon>Cytobacillus</taxon>
    </lineage>
</organism>
<sequence length="166" mass="19419">MFDNLNPLFQEAKSPAKKQTLQRTNTNKAQGKNKKAPRRDKGHCVKLPVTLEQQILFKTSLKRFRYHFPEIELKQTKYNTLLLWYALDHLHIVDWTMDYIGTSEHHMTTKLPEYRYLEIGGINGLSMQKGLSERKAVCIMTISALKYIEKGGYYGEILQQIRTVKE</sequence>
<dbReference type="RefSeq" id="WP_009335654.1">
    <property type="nucleotide sequence ID" value="NZ_JAMAWK010000009.1"/>
</dbReference>
<feature type="compositionally biased region" description="Basic residues" evidence="1">
    <location>
        <begin position="31"/>
        <end position="41"/>
    </location>
</feature>
<accession>A0ABX3CP55</accession>
<evidence type="ECO:0000256" key="1">
    <source>
        <dbReference type="SAM" id="MobiDB-lite"/>
    </source>
</evidence>
<protein>
    <submittedName>
        <fullName evidence="2">Uncharacterized protein</fullName>
    </submittedName>
</protein>
<name>A0ABX3CP55_9BACI</name>
<reference evidence="2 3" key="1">
    <citation type="submission" date="2016-07" db="EMBL/GenBank/DDBJ databases">
        <title>Bacillus oceanisediminis whole genome.</title>
        <authorList>
            <person name="Pal Y."/>
            <person name="Verma A."/>
            <person name="Mual P."/>
            <person name="Srinivasan K."/>
        </authorList>
    </citation>
    <scope>NUCLEOTIDE SEQUENCE [LARGE SCALE GENOMIC DNA]</scope>
    <source>
        <strain evidence="2 3">Bhandara28</strain>
    </source>
</reference>
<feature type="compositionally biased region" description="Polar residues" evidence="1">
    <location>
        <begin position="17"/>
        <end position="30"/>
    </location>
</feature>